<accession>A0AAN8XCC0</accession>
<comment type="caution">
    <text evidence="1">The sequence shown here is derived from an EMBL/GenBank/DDBJ whole genome shotgun (WGS) entry which is preliminary data.</text>
</comment>
<feature type="non-terminal residue" evidence="1">
    <location>
        <position position="1"/>
    </location>
</feature>
<evidence type="ECO:0008006" key="3">
    <source>
        <dbReference type="Google" id="ProtNLM"/>
    </source>
</evidence>
<dbReference type="SUPFAM" id="SSF48726">
    <property type="entry name" value="Immunoglobulin"/>
    <property type="match status" value="1"/>
</dbReference>
<organism evidence="1 2">
    <name type="scientific">Halocaridina rubra</name>
    <name type="common">Hawaiian red shrimp</name>
    <dbReference type="NCBI Taxonomy" id="373956"/>
    <lineage>
        <taxon>Eukaryota</taxon>
        <taxon>Metazoa</taxon>
        <taxon>Ecdysozoa</taxon>
        <taxon>Arthropoda</taxon>
        <taxon>Crustacea</taxon>
        <taxon>Multicrustacea</taxon>
        <taxon>Malacostraca</taxon>
        <taxon>Eumalacostraca</taxon>
        <taxon>Eucarida</taxon>
        <taxon>Decapoda</taxon>
        <taxon>Pleocyemata</taxon>
        <taxon>Caridea</taxon>
        <taxon>Atyoidea</taxon>
        <taxon>Atyidae</taxon>
        <taxon>Halocaridina</taxon>
    </lineage>
</organism>
<proteinExistence type="predicted"/>
<dbReference type="EMBL" id="JAXCGZ010005787">
    <property type="protein sequence ID" value="KAK7080792.1"/>
    <property type="molecule type" value="Genomic_DNA"/>
</dbReference>
<dbReference type="AlphaFoldDB" id="A0AAN8XCC0"/>
<evidence type="ECO:0000313" key="2">
    <source>
        <dbReference type="Proteomes" id="UP001381693"/>
    </source>
</evidence>
<dbReference type="Proteomes" id="UP001381693">
    <property type="component" value="Unassembled WGS sequence"/>
</dbReference>
<dbReference type="InterPro" id="IPR036179">
    <property type="entry name" value="Ig-like_dom_sf"/>
</dbReference>
<dbReference type="InterPro" id="IPR013783">
    <property type="entry name" value="Ig-like_fold"/>
</dbReference>
<feature type="non-terminal residue" evidence="1">
    <location>
        <position position="108"/>
    </location>
</feature>
<dbReference type="Gene3D" id="2.60.40.10">
    <property type="entry name" value="Immunoglobulins"/>
    <property type="match status" value="1"/>
</dbReference>
<evidence type="ECO:0000313" key="1">
    <source>
        <dbReference type="EMBL" id="KAK7080792.1"/>
    </source>
</evidence>
<name>A0AAN8XCC0_HALRR</name>
<keyword evidence="2" id="KW-1185">Reference proteome</keyword>
<reference evidence="1 2" key="1">
    <citation type="submission" date="2023-11" db="EMBL/GenBank/DDBJ databases">
        <title>Halocaridina rubra genome assembly.</title>
        <authorList>
            <person name="Smith C."/>
        </authorList>
    </citation>
    <scope>NUCLEOTIDE SEQUENCE [LARGE SCALE GENOMIC DNA]</scope>
    <source>
        <strain evidence="1">EP-1</strain>
        <tissue evidence="1">Whole</tissue>
    </source>
</reference>
<protein>
    <recommendedName>
        <fullName evidence="3">Ig-like domain-containing protein</fullName>
    </recommendedName>
</protein>
<gene>
    <name evidence="1" type="ORF">SK128_024461</name>
</gene>
<sequence>CCPGYANPPRLNVTEEYAIDTRTTNTLSIRCEGVRPLHWNWTTSLEPDDPILNITYDKHPNTDYPYVSTLTIMEPFIVDTGFYYCYYEEATNFVTDRQNVDSTYAYIF</sequence>